<dbReference type="NCBIfam" id="TIGR01901">
    <property type="entry name" value="adhes_NPXG"/>
    <property type="match status" value="1"/>
</dbReference>
<keyword evidence="3" id="KW-1185">Reference proteome</keyword>
<dbReference type="Proteomes" id="UP000003835">
    <property type="component" value="Unassembled WGS sequence"/>
</dbReference>
<gene>
    <name evidence="2" type="ORF">MC7420_3690</name>
</gene>
<dbReference type="Gene3D" id="2.160.20.10">
    <property type="entry name" value="Single-stranded right-handed beta-helix, Pectin lyase-like"/>
    <property type="match status" value="3"/>
</dbReference>
<dbReference type="EMBL" id="DS989857">
    <property type="protein sequence ID" value="EDX73516.1"/>
    <property type="molecule type" value="Genomic_DNA"/>
</dbReference>
<dbReference type="STRING" id="118168.MC7420_3690"/>
<dbReference type="SMART" id="SM00912">
    <property type="entry name" value="Haemagg_act"/>
    <property type="match status" value="1"/>
</dbReference>
<evidence type="ECO:0000313" key="2">
    <source>
        <dbReference type="EMBL" id="EDX73516.1"/>
    </source>
</evidence>
<dbReference type="eggNOG" id="COG3210">
    <property type="taxonomic scope" value="Bacteria"/>
</dbReference>
<organism evidence="2 3">
    <name type="scientific">Coleofasciculus chthonoplastes PCC 7420</name>
    <dbReference type="NCBI Taxonomy" id="118168"/>
    <lineage>
        <taxon>Bacteria</taxon>
        <taxon>Bacillati</taxon>
        <taxon>Cyanobacteriota</taxon>
        <taxon>Cyanophyceae</taxon>
        <taxon>Coleofasciculales</taxon>
        <taxon>Coleofasciculaceae</taxon>
        <taxon>Coleofasciculus</taxon>
    </lineage>
</organism>
<sequence>MGWGAIALVAAPAIAQIQPDTTLGAEQSIVAPNVEIKGLPADLIEGGAIRDTNLFHSFLEFNVGEGGRVYFANPQGIETIFSRVTGNDISNILGTLGVNGQASLYLLNPNGIIFGEGARLDVAGSFVGTTADSVVFENGLTFSATNPEAPPLLTINVTPGLQYGNNGTNASITNRGNLVVGQDLTLAAGNLNLQGQLSAGRDVSLIAKDTVIMQDTISNPFIAAALNQLEVEGANRIEISALNHPDSGLFSGADLVLRSANPIKGNAHYTSGGSFRIEDLEGNLGQLTSPEDPVIRASGDVVLGGYVGASLHILAGGSVTIPGDVIIQSADPVNGIVENITLSDGTTILVDGKTQPTLDIRAGTTAFNIPDIQGIPNTGIILPPLPNPVGIPTSADITIGGIFFNAPDGVALITNQFIVGTLGAAKAGDLTITASDTIQLRGTQTDSRLLNTLITAIPPLEDFVATLPPEVQSTIINAPGSPLNSPASSLLTFTIGTGGTGDVTMKTGRLMIQDGAEVSAYSFGQGQGGNVTIQATDSVELIGTTPFNIPGGLYTQSYSTGNAGNIQIDTGRLTIRDGSGISTTTLSPSQGGDLIINAADSIELSGTTPDEQYPSFIGAGTRSAGDAGNLTLTTRRLIVQDGAGIGTTSFSVGNAGNLTINAAESVDVLGVSAIRGIPSGISTDTIEFGRGGRLTINTQRLNVRDGAVLSASTFGVGEAGSLSVNASESIELNGTSAGRISSGLYSQGFGAGDGNNIEVETPQLVVKNGARITVSTGTTEEDLARFSSGTYGFGAGLNITFADAATGNAGRMRIEADTITLDNQGALIAKTVSGEGGNINLQVEDLIEMRRNSLISAEAFGGQGDGGNIDIDTEFVVAIEDENSDIVADAFGGNGGNINITAQNIFGLEFRPQRTPKSDITASSRFGL</sequence>
<feature type="domain" description="Filamentous haemagglutinin FhaB/tRNA nuclease CdiA-like TPS" evidence="1">
    <location>
        <begin position="24"/>
        <end position="137"/>
    </location>
</feature>
<dbReference type="Pfam" id="PF05860">
    <property type="entry name" value="TPS"/>
    <property type="match status" value="1"/>
</dbReference>
<reference evidence="2 3" key="1">
    <citation type="submission" date="2008-07" db="EMBL/GenBank/DDBJ databases">
        <authorList>
            <person name="Tandeau de Marsac N."/>
            <person name="Ferriera S."/>
            <person name="Johnson J."/>
            <person name="Kravitz S."/>
            <person name="Beeson K."/>
            <person name="Sutton G."/>
            <person name="Rogers Y.-H."/>
            <person name="Friedman R."/>
            <person name="Frazier M."/>
            <person name="Venter J.C."/>
        </authorList>
    </citation>
    <scope>NUCLEOTIDE SEQUENCE [LARGE SCALE GENOMIC DNA]</scope>
    <source>
        <strain evidence="2 3">PCC 7420</strain>
    </source>
</reference>
<evidence type="ECO:0000313" key="3">
    <source>
        <dbReference type="Proteomes" id="UP000003835"/>
    </source>
</evidence>
<evidence type="ECO:0000259" key="1">
    <source>
        <dbReference type="SMART" id="SM00912"/>
    </source>
</evidence>
<dbReference type="SUPFAM" id="SSF51126">
    <property type="entry name" value="Pectin lyase-like"/>
    <property type="match status" value="4"/>
</dbReference>
<name>B4VXA5_9CYAN</name>
<accession>B4VXA5</accession>
<dbReference type="AlphaFoldDB" id="B4VXA5"/>
<dbReference type="HOGENOM" id="CLU_001325_1_0_3"/>
<protein>
    <submittedName>
        <fullName evidence="2">Filamentous haemagglutinin family N-terminal domain protein</fullName>
    </submittedName>
</protein>
<dbReference type="InterPro" id="IPR011050">
    <property type="entry name" value="Pectin_lyase_fold/virulence"/>
</dbReference>
<proteinExistence type="predicted"/>
<dbReference type="InterPro" id="IPR008638">
    <property type="entry name" value="FhaB/CdiA-like_TPS"/>
</dbReference>
<dbReference type="InterPro" id="IPR012334">
    <property type="entry name" value="Pectin_lyas_fold"/>
</dbReference>